<keyword evidence="3" id="KW-1185">Reference proteome</keyword>
<name>A0ABV7A3J4_9BACI</name>
<dbReference type="InterPro" id="IPR011009">
    <property type="entry name" value="Kinase-like_dom_sf"/>
</dbReference>
<dbReference type="SUPFAM" id="SSF56112">
    <property type="entry name" value="Protein kinase-like (PK-like)"/>
    <property type="match status" value="1"/>
</dbReference>
<evidence type="ECO:0000256" key="1">
    <source>
        <dbReference type="PIRNR" id="PIRNR006221"/>
    </source>
</evidence>
<dbReference type="GO" id="GO:0016301">
    <property type="term" value="F:kinase activity"/>
    <property type="evidence" value="ECO:0007669"/>
    <property type="project" value="UniProtKB-KW"/>
</dbReference>
<organism evidence="2 3">
    <name type="scientific">Virgibacillus sediminis</name>
    <dbReference type="NCBI Taxonomy" id="202260"/>
    <lineage>
        <taxon>Bacteria</taxon>
        <taxon>Bacillati</taxon>
        <taxon>Bacillota</taxon>
        <taxon>Bacilli</taxon>
        <taxon>Bacillales</taxon>
        <taxon>Bacillaceae</taxon>
        <taxon>Virgibacillus</taxon>
    </lineage>
</organism>
<comment type="caution">
    <text evidence="2">The sequence shown here is derived from an EMBL/GenBank/DDBJ whole genome shotgun (WGS) entry which is preliminary data.</text>
</comment>
<dbReference type="PANTHER" id="PTHR12149:SF8">
    <property type="entry name" value="PROTEIN-RIBULOSAMINE 3-KINASE"/>
    <property type="match status" value="1"/>
</dbReference>
<keyword evidence="1" id="KW-0808">Transferase</keyword>
<gene>
    <name evidence="2" type="ORF">ACFODW_03970</name>
</gene>
<comment type="similarity">
    <text evidence="1">Belongs to the fructosamine kinase family.</text>
</comment>
<dbReference type="Gene3D" id="3.90.1200.10">
    <property type="match status" value="1"/>
</dbReference>
<dbReference type="Proteomes" id="UP001595387">
    <property type="component" value="Unassembled WGS sequence"/>
</dbReference>
<dbReference type="Pfam" id="PF03881">
    <property type="entry name" value="Fructosamin_kin"/>
    <property type="match status" value="1"/>
</dbReference>
<evidence type="ECO:0000313" key="2">
    <source>
        <dbReference type="EMBL" id="MFC2947518.1"/>
    </source>
</evidence>
<sequence length="289" mass="33133">MDNSIVEKALYQAGDQSRLVSTVQIHGGSINKSFYVETEKNQYFIKYHPDPPENFFHTEAHGLESIRRTDSVQVPEVFTYSDTPGEAFLVMEWIEGKAFQETDALLGEGIAKMHRAHAGKHGFSEDTYIGLLPQKNGLYERWIDYYRESRLTAQWKLGIQKGRIDGKRRERMETLLAGLDKWIPSGIKASCLHGDLWGGNWIIGSDGVPFVIDPSVLYGDRHFDLAFTEVFGGFSSQFYEAYNECYPIEDYYQEVKPLYQLYYLLVHLNLFGESYGSSVDAVLRRYTGK</sequence>
<dbReference type="PIRSF" id="PIRSF006221">
    <property type="entry name" value="Ketosamine-3-kinase"/>
    <property type="match status" value="1"/>
</dbReference>
<dbReference type="InterPro" id="IPR016477">
    <property type="entry name" value="Fructo-/Ketosamine-3-kinase"/>
</dbReference>
<dbReference type="PANTHER" id="PTHR12149">
    <property type="entry name" value="FRUCTOSAMINE 3 KINASE-RELATED PROTEIN"/>
    <property type="match status" value="1"/>
</dbReference>
<dbReference type="RefSeq" id="WP_390303314.1">
    <property type="nucleotide sequence ID" value="NZ_JBHRRZ010000006.1"/>
</dbReference>
<evidence type="ECO:0000313" key="3">
    <source>
        <dbReference type="Proteomes" id="UP001595387"/>
    </source>
</evidence>
<dbReference type="EMBL" id="JBHRRZ010000006">
    <property type="protein sequence ID" value="MFC2947518.1"/>
    <property type="molecule type" value="Genomic_DNA"/>
</dbReference>
<keyword evidence="1 2" id="KW-0418">Kinase</keyword>
<reference evidence="3" key="1">
    <citation type="journal article" date="2019" name="Int. J. Syst. Evol. Microbiol.">
        <title>The Global Catalogue of Microorganisms (GCM) 10K type strain sequencing project: providing services to taxonomists for standard genome sequencing and annotation.</title>
        <authorList>
            <consortium name="The Broad Institute Genomics Platform"/>
            <consortium name="The Broad Institute Genome Sequencing Center for Infectious Disease"/>
            <person name="Wu L."/>
            <person name="Ma J."/>
        </authorList>
    </citation>
    <scope>NUCLEOTIDE SEQUENCE [LARGE SCALE GENOMIC DNA]</scope>
    <source>
        <strain evidence="3">KCTC 13193</strain>
    </source>
</reference>
<proteinExistence type="inferred from homology"/>
<protein>
    <submittedName>
        <fullName evidence="2">Fructosamine kinase family protein</fullName>
    </submittedName>
</protein>
<dbReference type="Gene3D" id="3.30.200.20">
    <property type="entry name" value="Phosphorylase Kinase, domain 1"/>
    <property type="match status" value="1"/>
</dbReference>
<accession>A0ABV7A3J4</accession>